<organism evidence="2 3">
    <name type="scientific">Wickerhamomyces ciferrii (strain ATCC 14091 / BCRC 22168 / CBS 111 / JCM 3599 / NBRC 0793 / NRRL Y-1031 F-60-10)</name>
    <name type="common">Yeast</name>
    <name type="synonym">Pichia ciferrii</name>
    <dbReference type="NCBI Taxonomy" id="1206466"/>
    <lineage>
        <taxon>Eukaryota</taxon>
        <taxon>Fungi</taxon>
        <taxon>Dikarya</taxon>
        <taxon>Ascomycota</taxon>
        <taxon>Saccharomycotina</taxon>
        <taxon>Saccharomycetes</taxon>
        <taxon>Phaffomycetales</taxon>
        <taxon>Wickerhamomycetaceae</taxon>
        <taxon>Wickerhamomyces</taxon>
    </lineage>
</organism>
<dbReference type="AlphaFoldDB" id="K0KGL8"/>
<sequence>MSQSYVALKIVKHAAENYPQTVAGPLLGVDLQTGLIKITQSYSFPYTNEDGTPLRIRHNVRFQDDLLNHFKETKSAVSNLGWYQSSQNGNFINEYVLDSLASIQLKNNNSFLLIHDSSKARYGVLSLRAFRLSEAFIKVFIKNDYKIESINEIGLTFDNILEEIPIQIHNNHLISLYLAGLGSTHFNKTDQLSTSSNKTKITEQSVENLIENVDELSNFYYQQYKKKNQNSNELTLQEWLPITGGINYTSEDVQQQVLTQFLTDSSIRP</sequence>
<protein>
    <recommendedName>
        <fullName evidence="1">MPN domain-containing protein</fullName>
    </recommendedName>
</protein>
<dbReference type="Gene3D" id="3.40.140.10">
    <property type="entry name" value="Cytidine Deaminase, domain 2"/>
    <property type="match status" value="1"/>
</dbReference>
<dbReference type="CDD" id="cd08065">
    <property type="entry name" value="MPN_eIF3h"/>
    <property type="match status" value="1"/>
</dbReference>
<dbReference type="InParanoid" id="K0KGL8"/>
<dbReference type="Proteomes" id="UP000009328">
    <property type="component" value="Unassembled WGS sequence"/>
</dbReference>
<dbReference type="InterPro" id="IPR037518">
    <property type="entry name" value="MPN"/>
</dbReference>
<feature type="domain" description="MPN" evidence="1">
    <location>
        <begin position="1"/>
        <end position="136"/>
    </location>
</feature>
<dbReference type="EMBL" id="CAIF01000120">
    <property type="protein sequence ID" value="CCH44290.1"/>
    <property type="molecule type" value="Genomic_DNA"/>
</dbReference>
<evidence type="ECO:0000259" key="1">
    <source>
        <dbReference type="PROSITE" id="PS50249"/>
    </source>
</evidence>
<dbReference type="InterPro" id="IPR027524">
    <property type="entry name" value="eIF3h"/>
</dbReference>
<dbReference type="InterPro" id="IPR045810">
    <property type="entry name" value="eIF3h_C"/>
</dbReference>
<dbReference type="eggNOG" id="KOG1560">
    <property type="taxonomic scope" value="Eukaryota"/>
</dbReference>
<dbReference type="HOGENOM" id="CLU_1035137_0_0_1"/>
<keyword evidence="3" id="KW-1185">Reference proteome</keyword>
<accession>K0KGL8</accession>
<gene>
    <name evidence="2" type="ORF">BN7_3852</name>
</gene>
<comment type="caution">
    <text evidence="2">The sequence shown here is derived from an EMBL/GenBank/DDBJ whole genome shotgun (WGS) entry which is preliminary data.</text>
</comment>
<dbReference type="GO" id="GO:0005852">
    <property type="term" value="C:eukaryotic translation initiation factor 3 complex"/>
    <property type="evidence" value="ECO:0007669"/>
    <property type="project" value="InterPro"/>
</dbReference>
<dbReference type="InterPro" id="IPR000555">
    <property type="entry name" value="JAMM/MPN+_dom"/>
</dbReference>
<dbReference type="GO" id="GO:0008237">
    <property type="term" value="F:metallopeptidase activity"/>
    <property type="evidence" value="ECO:0007669"/>
    <property type="project" value="InterPro"/>
</dbReference>
<name>K0KGL8_WICCF</name>
<dbReference type="Pfam" id="PF19445">
    <property type="entry name" value="eIF3h_C"/>
    <property type="match status" value="1"/>
</dbReference>
<evidence type="ECO:0000313" key="2">
    <source>
        <dbReference type="EMBL" id="CCH44290.1"/>
    </source>
</evidence>
<dbReference type="GO" id="GO:0003743">
    <property type="term" value="F:translation initiation factor activity"/>
    <property type="evidence" value="ECO:0007669"/>
    <property type="project" value="InterPro"/>
</dbReference>
<reference evidence="2 3" key="1">
    <citation type="journal article" date="2012" name="Eukaryot. Cell">
        <title>Draft genome sequence of Wickerhamomyces ciferrii NRRL Y-1031 F-60-10.</title>
        <authorList>
            <person name="Schneider J."/>
            <person name="Andrea H."/>
            <person name="Blom J."/>
            <person name="Jaenicke S."/>
            <person name="Ruckert C."/>
            <person name="Schorsch C."/>
            <person name="Szczepanowski R."/>
            <person name="Farwick M."/>
            <person name="Goesmann A."/>
            <person name="Puhler A."/>
            <person name="Schaffer S."/>
            <person name="Tauch A."/>
            <person name="Kohler T."/>
            <person name="Brinkrolf K."/>
        </authorList>
    </citation>
    <scope>NUCLEOTIDE SEQUENCE [LARGE SCALE GENOMIC DNA]</scope>
    <source>
        <strain evidence="3">ATCC 14091 / BCRC 22168 / CBS 111 / JCM 3599 / NBRC 0793 / NRRL Y-1031 F-60-10</strain>
    </source>
</reference>
<evidence type="ECO:0000313" key="3">
    <source>
        <dbReference type="Proteomes" id="UP000009328"/>
    </source>
</evidence>
<dbReference type="STRING" id="1206466.K0KGL8"/>
<dbReference type="Pfam" id="PF01398">
    <property type="entry name" value="JAB"/>
    <property type="match status" value="1"/>
</dbReference>
<proteinExistence type="predicted"/>
<dbReference type="PROSITE" id="PS50249">
    <property type="entry name" value="MPN"/>
    <property type="match status" value="1"/>
</dbReference>